<proteinExistence type="predicted"/>
<sequence length="90" mass="9458">MSNAPSIEHSQSINLSAFAETGAAGAASLASVLWSLGMSSGKAHDHIMLPYHLPSSLIPARTGVIRPGARRMASMKRNAHEIGVVDHKSL</sequence>
<dbReference type="AlphaFoldDB" id="A0A6G1KZX2"/>
<evidence type="ECO:0000313" key="1">
    <source>
        <dbReference type="EMBL" id="KAF2765534.1"/>
    </source>
</evidence>
<reference evidence="1" key="1">
    <citation type="journal article" date="2020" name="Stud. Mycol.">
        <title>101 Dothideomycetes genomes: a test case for predicting lifestyles and emergence of pathogens.</title>
        <authorList>
            <person name="Haridas S."/>
            <person name="Albert R."/>
            <person name="Binder M."/>
            <person name="Bloem J."/>
            <person name="Labutti K."/>
            <person name="Salamov A."/>
            <person name="Andreopoulos B."/>
            <person name="Baker S."/>
            <person name="Barry K."/>
            <person name="Bills G."/>
            <person name="Bluhm B."/>
            <person name="Cannon C."/>
            <person name="Castanera R."/>
            <person name="Culley D."/>
            <person name="Daum C."/>
            <person name="Ezra D."/>
            <person name="Gonzalez J."/>
            <person name="Henrissat B."/>
            <person name="Kuo A."/>
            <person name="Liang C."/>
            <person name="Lipzen A."/>
            <person name="Lutzoni F."/>
            <person name="Magnuson J."/>
            <person name="Mondo S."/>
            <person name="Nolan M."/>
            <person name="Ohm R."/>
            <person name="Pangilinan J."/>
            <person name="Park H.-J."/>
            <person name="Ramirez L."/>
            <person name="Alfaro M."/>
            <person name="Sun H."/>
            <person name="Tritt A."/>
            <person name="Yoshinaga Y."/>
            <person name="Zwiers L.-H."/>
            <person name="Turgeon B."/>
            <person name="Goodwin S."/>
            <person name="Spatafora J."/>
            <person name="Crous P."/>
            <person name="Grigoriev I."/>
        </authorList>
    </citation>
    <scope>NUCLEOTIDE SEQUENCE</scope>
    <source>
        <strain evidence="1">CBS 116005</strain>
    </source>
</reference>
<name>A0A6G1KZX2_9PEZI</name>
<accession>A0A6G1KZX2</accession>
<dbReference type="EMBL" id="ML995889">
    <property type="protein sequence ID" value="KAF2765534.1"/>
    <property type="molecule type" value="Genomic_DNA"/>
</dbReference>
<organism evidence="1 2">
    <name type="scientific">Teratosphaeria nubilosa</name>
    <dbReference type="NCBI Taxonomy" id="161662"/>
    <lineage>
        <taxon>Eukaryota</taxon>
        <taxon>Fungi</taxon>
        <taxon>Dikarya</taxon>
        <taxon>Ascomycota</taxon>
        <taxon>Pezizomycotina</taxon>
        <taxon>Dothideomycetes</taxon>
        <taxon>Dothideomycetidae</taxon>
        <taxon>Mycosphaerellales</taxon>
        <taxon>Teratosphaeriaceae</taxon>
        <taxon>Teratosphaeria</taxon>
    </lineage>
</organism>
<evidence type="ECO:0000313" key="2">
    <source>
        <dbReference type="Proteomes" id="UP000799436"/>
    </source>
</evidence>
<keyword evidence="2" id="KW-1185">Reference proteome</keyword>
<protein>
    <submittedName>
        <fullName evidence="1">Uncharacterized protein</fullName>
    </submittedName>
</protein>
<gene>
    <name evidence="1" type="ORF">EJ03DRAFT_206035</name>
</gene>
<dbReference type="Proteomes" id="UP000799436">
    <property type="component" value="Unassembled WGS sequence"/>
</dbReference>